<evidence type="ECO:0000259" key="6">
    <source>
        <dbReference type="Pfam" id="PF00149"/>
    </source>
</evidence>
<dbReference type="GO" id="GO:0046872">
    <property type="term" value="F:metal ion binding"/>
    <property type="evidence" value="ECO:0007669"/>
    <property type="project" value="UniProtKB-KW"/>
</dbReference>
<feature type="transmembrane region" description="Helical" evidence="5">
    <location>
        <begin position="84"/>
        <end position="107"/>
    </location>
</feature>
<dbReference type="SUPFAM" id="SSF56300">
    <property type="entry name" value="Metallo-dependent phosphatases"/>
    <property type="match status" value="1"/>
</dbReference>
<comment type="similarity">
    <text evidence="4">Belongs to the cyclic nucleotide phosphodiesterase class-III family.</text>
</comment>
<keyword evidence="3" id="KW-0408">Iron</keyword>
<evidence type="ECO:0000256" key="2">
    <source>
        <dbReference type="ARBA" id="ARBA00022801"/>
    </source>
</evidence>
<feature type="domain" description="Calcineurin-like phosphoesterase" evidence="6">
    <location>
        <begin position="137"/>
        <end position="248"/>
    </location>
</feature>
<feature type="transmembrane region" description="Helical" evidence="5">
    <location>
        <begin position="23"/>
        <end position="48"/>
    </location>
</feature>
<protein>
    <submittedName>
        <fullName evidence="7">Metallophosphoesterase</fullName>
    </submittedName>
</protein>
<proteinExistence type="inferred from homology"/>
<keyword evidence="5" id="KW-0812">Transmembrane</keyword>
<accession>A0AAU7YVH3</accession>
<reference evidence="7" key="1">
    <citation type="submission" date="2023-08" db="EMBL/GenBank/DDBJ databases">
        <authorList>
            <person name="Messyasz A."/>
            <person name="Mannisto M.K."/>
            <person name="Kerkhof L.J."/>
            <person name="Haggblom M."/>
        </authorList>
    </citation>
    <scope>NUCLEOTIDE SEQUENCE</scope>
    <source>
        <strain evidence="7">M8UP39</strain>
    </source>
</reference>
<dbReference type="Pfam" id="PF00149">
    <property type="entry name" value="Metallophos"/>
    <property type="match status" value="1"/>
</dbReference>
<gene>
    <name evidence="7" type="ORF">RBB81_13330</name>
</gene>
<keyword evidence="5" id="KW-0472">Membrane</keyword>
<dbReference type="EMBL" id="CP132938">
    <property type="protein sequence ID" value="XCB20574.1"/>
    <property type="molecule type" value="Genomic_DNA"/>
</dbReference>
<name>A0AAU7YVH3_9BACT</name>
<dbReference type="RefSeq" id="WP_353070992.1">
    <property type="nucleotide sequence ID" value="NZ_CP132938.1"/>
</dbReference>
<dbReference type="AlphaFoldDB" id="A0AAU7YVH3"/>
<keyword evidence="2" id="KW-0378">Hydrolase</keyword>
<dbReference type="PANTHER" id="PTHR42988">
    <property type="entry name" value="PHOSPHOHYDROLASE"/>
    <property type="match status" value="1"/>
</dbReference>
<evidence type="ECO:0000256" key="4">
    <source>
        <dbReference type="ARBA" id="ARBA00025742"/>
    </source>
</evidence>
<dbReference type="GO" id="GO:0016787">
    <property type="term" value="F:hydrolase activity"/>
    <property type="evidence" value="ECO:0007669"/>
    <property type="project" value="UniProtKB-KW"/>
</dbReference>
<evidence type="ECO:0000256" key="1">
    <source>
        <dbReference type="ARBA" id="ARBA00022723"/>
    </source>
</evidence>
<keyword evidence="5" id="KW-1133">Transmembrane helix</keyword>
<dbReference type="InterPro" id="IPR004843">
    <property type="entry name" value="Calcineurin-like_PHP"/>
</dbReference>
<dbReference type="Gene3D" id="3.60.21.10">
    <property type="match status" value="1"/>
</dbReference>
<dbReference type="InterPro" id="IPR050884">
    <property type="entry name" value="CNP_phosphodiesterase-III"/>
</dbReference>
<evidence type="ECO:0000313" key="7">
    <source>
        <dbReference type="EMBL" id="XCB20574.1"/>
    </source>
</evidence>
<keyword evidence="1" id="KW-0479">Metal-binding</keyword>
<organism evidence="7">
    <name type="scientific">Tunturiibacter gelidiferens</name>
    <dbReference type="NCBI Taxonomy" id="3069689"/>
    <lineage>
        <taxon>Bacteria</taxon>
        <taxon>Pseudomonadati</taxon>
        <taxon>Acidobacteriota</taxon>
        <taxon>Terriglobia</taxon>
        <taxon>Terriglobales</taxon>
        <taxon>Acidobacteriaceae</taxon>
        <taxon>Tunturiibacter</taxon>
    </lineage>
</organism>
<evidence type="ECO:0000256" key="5">
    <source>
        <dbReference type="SAM" id="Phobius"/>
    </source>
</evidence>
<feature type="transmembrane region" description="Helical" evidence="5">
    <location>
        <begin position="54"/>
        <end position="72"/>
    </location>
</feature>
<reference evidence="7" key="2">
    <citation type="journal article" date="2024" name="Environ. Microbiol.">
        <title>Genome analysis and description of Tunturibacter gen. nov. expands the diversity of Terriglobia in tundra soils.</title>
        <authorList>
            <person name="Messyasz A."/>
            <person name="Mannisto M.K."/>
            <person name="Kerkhof L.J."/>
            <person name="Haggblom M.M."/>
        </authorList>
    </citation>
    <scope>NUCLEOTIDE SEQUENCE</scope>
    <source>
        <strain evidence="7">M8UP39</strain>
    </source>
</reference>
<dbReference type="KEGG" id="tgi:RBB81_13330"/>
<dbReference type="InterPro" id="IPR029052">
    <property type="entry name" value="Metallo-depent_PP-like"/>
</dbReference>
<sequence>MILSFDENPSIHLPGRTFARESFMARAVSALIAASRVLWIFIWIRLGIPPSRSFLYYCIYLALLIFVIRFNQKRRASFLTRQHVFGLGALAAMLLTSAVFTIFPILWADITMRVADDSFLVPTLVTPSPCNSNNAVIAHISDLHITENQRTRDGKLRGNERLPPLLSRIDGSNAAYLIVSGDLTDSGSPSAWKITSSILTKGLPRTRVIATPGNHDLNEFFGLDPTQQQLREKDDEITTDIEKMPRLSRFIVYQSLLFPSLQTYNNISLSKLVAEIPKKSTITPEEEQKCFKQCKDLWGPGMHETQQCFASCRQNWQFARFDYLYSFRDMFPLVYVDYDRGIAFLSFASTLYHSDTVGDNAIGEISEEQIVRARKLLNGLPPSVNNWVFTMHHPLIRQHSDLAFPFHLSDLRHSIAWADRLYESDWFLAIFLRNDPNESRKLSDVISKQLDDRPEAKAFVFYGHRHRRPLSRIGRITFIEAPNVATSNPDDFGFYSVNPMRNTAEVSWCAVK</sequence>
<evidence type="ECO:0000256" key="3">
    <source>
        <dbReference type="ARBA" id="ARBA00023004"/>
    </source>
</evidence>
<dbReference type="PANTHER" id="PTHR42988:SF2">
    <property type="entry name" value="CYCLIC NUCLEOTIDE PHOSPHODIESTERASE CBUA0032-RELATED"/>
    <property type="match status" value="1"/>
</dbReference>